<dbReference type="SMART" id="SM00587">
    <property type="entry name" value="CHK"/>
    <property type="match status" value="1"/>
</dbReference>
<evidence type="ECO:0000259" key="1">
    <source>
        <dbReference type="SMART" id="SM00587"/>
    </source>
</evidence>
<dbReference type="EMBL" id="CAJPEV010001974">
    <property type="protein sequence ID" value="CAG0895145.1"/>
    <property type="molecule type" value="Genomic_DNA"/>
</dbReference>
<dbReference type="Pfam" id="PF02958">
    <property type="entry name" value="EcKL"/>
    <property type="match status" value="1"/>
</dbReference>
<dbReference type="EMBL" id="LR901491">
    <property type="protein sequence ID" value="CAD7248744.1"/>
    <property type="molecule type" value="Genomic_DNA"/>
</dbReference>
<gene>
    <name evidence="2" type="ORF">DSTB1V02_LOCUS8553</name>
</gene>
<dbReference type="SUPFAM" id="SSF56112">
    <property type="entry name" value="Protein kinase-like (PK-like)"/>
    <property type="match status" value="1"/>
</dbReference>
<dbReference type="InterPro" id="IPR015897">
    <property type="entry name" value="CHK_kinase-like"/>
</dbReference>
<protein>
    <recommendedName>
        <fullName evidence="1">CHK kinase-like domain-containing protein</fullName>
    </recommendedName>
</protein>
<dbReference type="PANTHER" id="PTHR11012">
    <property type="entry name" value="PROTEIN KINASE-LIKE DOMAIN-CONTAINING"/>
    <property type="match status" value="1"/>
</dbReference>
<dbReference type="InterPro" id="IPR004119">
    <property type="entry name" value="EcKL"/>
</dbReference>
<proteinExistence type="predicted"/>
<accession>A0A7R8XF48</accession>
<evidence type="ECO:0000313" key="2">
    <source>
        <dbReference type="EMBL" id="CAD7248744.1"/>
    </source>
</evidence>
<sequence>MEEARQEVDDITLEFVKTLIEKDTGEDEIEVKDFRSERATEAGDNFATIVYRITANYSKGCEEKKSCEAVYVGKFLPVQPKHREFVQQFRIFDREVAVYNDLIPAMINLQKEKLGRDDILVPNIPRCIYANGESTPIAAVIMEDLRKKGFRLADKYQGLQPDEVRLLMEAYGRYHGLGVFVDRHSDFSSRPIFSDNPFQTFPEFQDMMRNCLNSMCKVLEEIPGQEENARKMKDYVVKVDGGRERLFEFMGRKGKLLTFLHGDCWCNNMMFRYDPDTGAPVEIKILDLQIVVYGNPCRDLMHALYTSTSKETREQMPALFKLYHDTLISTTNSLGIVLDYSYEEFEKEIAGYEEFGFLLAMFVIPIIMAEKKDIPDFTKTDLNMDELVRLREQQLAKGSSAIKKRLVDVVEHMVEIGVL</sequence>
<dbReference type="PANTHER" id="PTHR11012:SF30">
    <property type="entry name" value="PROTEIN KINASE-LIKE DOMAIN-CONTAINING"/>
    <property type="match status" value="1"/>
</dbReference>
<keyword evidence="3" id="KW-1185">Reference proteome</keyword>
<feature type="domain" description="CHK kinase-like" evidence="1">
    <location>
        <begin position="140"/>
        <end position="333"/>
    </location>
</feature>
<dbReference type="InterPro" id="IPR011009">
    <property type="entry name" value="Kinase-like_dom_sf"/>
</dbReference>
<evidence type="ECO:0000313" key="3">
    <source>
        <dbReference type="Proteomes" id="UP000677054"/>
    </source>
</evidence>
<dbReference type="Proteomes" id="UP000677054">
    <property type="component" value="Unassembled WGS sequence"/>
</dbReference>
<dbReference type="AlphaFoldDB" id="A0A7R8XF48"/>
<dbReference type="OrthoDB" id="5915577at2759"/>
<reference evidence="2" key="1">
    <citation type="submission" date="2020-11" db="EMBL/GenBank/DDBJ databases">
        <authorList>
            <person name="Tran Van P."/>
        </authorList>
    </citation>
    <scope>NUCLEOTIDE SEQUENCE</scope>
</reference>
<organism evidence="2">
    <name type="scientific">Darwinula stevensoni</name>
    <dbReference type="NCBI Taxonomy" id="69355"/>
    <lineage>
        <taxon>Eukaryota</taxon>
        <taxon>Metazoa</taxon>
        <taxon>Ecdysozoa</taxon>
        <taxon>Arthropoda</taxon>
        <taxon>Crustacea</taxon>
        <taxon>Oligostraca</taxon>
        <taxon>Ostracoda</taxon>
        <taxon>Podocopa</taxon>
        <taxon>Podocopida</taxon>
        <taxon>Darwinulocopina</taxon>
        <taxon>Darwinuloidea</taxon>
        <taxon>Darwinulidae</taxon>
        <taxon>Darwinula</taxon>
    </lineage>
</organism>
<dbReference type="Gene3D" id="3.90.1200.10">
    <property type="match status" value="1"/>
</dbReference>
<name>A0A7R8XF48_9CRUS</name>